<dbReference type="SUPFAM" id="SSF53474">
    <property type="entry name" value="alpha/beta-Hydrolases"/>
    <property type="match status" value="1"/>
</dbReference>
<sequence length="255" mass="28487">MLGLNVLGHVALNEEEQLPTTVCSKIKRLCDKLVQQAVYGCEIVLVVKDESSATMLKKIILRCVLPVIVGVSFIGQHEANEIFQALFDDETVTAAKIAQQAGYSVESYDVVTQDGYILRMERITGSKKSPPSDDKTAVLLVHGLLDASPTWLVAGPEKALGFMLADKGYDVWLGNVRGNRYSRKNLFLSTSDPDFWNFIWNEMGMYDMPAMIDRIIQETKQEKMFVVTHSQGGSVFFGESSCLERESLCLRRCAF</sequence>
<feature type="domain" description="Partial AB-hydrolase lipase" evidence="1">
    <location>
        <begin position="95"/>
        <end position="153"/>
    </location>
</feature>
<dbReference type="InterPro" id="IPR029058">
    <property type="entry name" value="AB_hydrolase_fold"/>
</dbReference>
<dbReference type="EMBL" id="KQ435812">
    <property type="protein sequence ID" value="KOX72864.1"/>
    <property type="molecule type" value="Genomic_DNA"/>
</dbReference>
<keyword evidence="3" id="KW-1185">Reference proteome</keyword>
<dbReference type="InterPro" id="IPR006693">
    <property type="entry name" value="AB_hydrolase_lipase"/>
</dbReference>
<dbReference type="GO" id="GO:0006629">
    <property type="term" value="P:lipid metabolic process"/>
    <property type="evidence" value="ECO:0007669"/>
    <property type="project" value="InterPro"/>
</dbReference>
<name>A0A0N0BFB9_9HYME</name>
<proteinExistence type="predicted"/>
<reference evidence="2 3" key="1">
    <citation type="submission" date="2015-07" db="EMBL/GenBank/DDBJ databases">
        <title>The genome of Melipona quadrifasciata.</title>
        <authorList>
            <person name="Pan H."/>
            <person name="Kapheim K."/>
        </authorList>
    </citation>
    <scope>NUCLEOTIDE SEQUENCE [LARGE SCALE GENOMIC DNA]</scope>
    <source>
        <strain evidence="2">0111107301</strain>
        <tissue evidence="2">Whole body</tissue>
    </source>
</reference>
<evidence type="ECO:0000313" key="3">
    <source>
        <dbReference type="Proteomes" id="UP000053105"/>
    </source>
</evidence>
<dbReference type="Pfam" id="PF04083">
    <property type="entry name" value="Abhydro_lipase"/>
    <property type="match status" value="1"/>
</dbReference>
<dbReference type="Gene3D" id="3.40.50.1820">
    <property type="entry name" value="alpha/beta hydrolase"/>
    <property type="match status" value="1"/>
</dbReference>
<dbReference type="STRING" id="166423.A0A0N0BFB9"/>
<dbReference type="PANTHER" id="PTHR11005">
    <property type="entry name" value="LYSOSOMAL ACID LIPASE-RELATED"/>
    <property type="match status" value="1"/>
</dbReference>
<organism evidence="2 3">
    <name type="scientific">Melipona quadrifasciata</name>
    <dbReference type="NCBI Taxonomy" id="166423"/>
    <lineage>
        <taxon>Eukaryota</taxon>
        <taxon>Metazoa</taxon>
        <taxon>Ecdysozoa</taxon>
        <taxon>Arthropoda</taxon>
        <taxon>Hexapoda</taxon>
        <taxon>Insecta</taxon>
        <taxon>Pterygota</taxon>
        <taxon>Neoptera</taxon>
        <taxon>Endopterygota</taxon>
        <taxon>Hymenoptera</taxon>
        <taxon>Apocrita</taxon>
        <taxon>Aculeata</taxon>
        <taxon>Apoidea</taxon>
        <taxon>Anthophila</taxon>
        <taxon>Apidae</taxon>
        <taxon>Melipona</taxon>
    </lineage>
</organism>
<protein>
    <submittedName>
        <fullName evidence="2">Lipase 3</fullName>
    </submittedName>
</protein>
<dbReference type="Proteomes" id="UP000053105">
    <property type="component" value="Unassembled WGS sequence"/>
</dbReference>
<gene>
    <name evidence="2" type="ORF">WN51_00804</name>
</gene>
<dbReference type="OrthoDB" id="9974421at2759"/>
<evidence type="ECO:0000259" key="1">
    <source>
        <dbReference type="Pfam" id="PF04083"/>
    </source>
</evidence>
<dbReference type="AlphaFoldDB" id="A0A0N0BFB9"/>
<accession>A0A0N0BFB9</accession>
<evidence type="ECO:0000313" key="2">
    <source>
        <dbReference type="EMBL" id="KOX72864.1"/>
    </source>
</evidence>